<reference evidence="3" key="1">
    <citation type="journal article" date="2005" name="Nature">
        <title>Sequencing of Aspergillus nidulans and comparative analysis with A. fumigatus and A. oryzae.</title>
        <authorList>
            <person name="Galagan J.E."/>
            <person name="Calvo S.E."/>
            <person name="Cuomo C."/>
            <person name="Ma L.J."/>
            <person name="Wortman J.R."/>
            <person name="Batzoglou S."/>
            <person name="Lee S.I."/>
            <person name="Basturkmen M."/>
            <person name="Spevak C.C."/>
            <person name="Clutterbuck J."/>
            <person name="Kapitonov V."/>
            <person name="Jurka J."/>
            <person name="Scazzocchio C."/>
            <person name="Farman M."/>
            <person name="Butler J."/>
            <person name="Purcell S."/>
            <person name="Harris S."/>
            <person name="Braus G.H."/>
            <person name="Draht O."/>
            <person name="Busch S."/>
            <person name="D'Enfert C."/>
            <person name="Bouchier C."/>
            <person name="Goldman G.H."/>
            <person name="Bell-Pedersen D."/>
            <person name="Griffiths-Jones S."/>
            <person name="Doonan J.H."/>
            <person name="Yu J."/>
            <person name="Vienken K."/>
            <person name="Pain A."/>
            <person name="Freitag M."/>
            <person name="Selker E.U."/>
            <person name="Archer D.B."/>
            <person name="Penalva M.A."/>
            <person name="Oakley B.R."/>
            <person name="Momany M."/>
            <person name="Tanaka T."/>
            <person name="Kumagai T."/>
            <person name="Asai K."/>
            <person name="Machida M."/>
            <person name="Nierman W.C."/>
            <person name="Denning D.W."/>
            <person name="Caddick M."/>
            <person name="Hynes M."/>
            <person name="Paoletti M."/>
            <person name="Fischer R."/>
            <person name="Miller B."/>
            <person name="Dyer P."/>
            <person name="Sachs M.S."/>
            <person name="Osmani S.A."/>
            <person name="Birren B.W."/>
        </authorList>
    </citation>
    <scope>NUCLEOTIDE SEQUENCE [LARGE SCALE GENOMIC DNA]</scope>
    <source>
        <strain evidence="3">FGSC A4 / ATCC 38163 / CBS 112.46 / NRRL 194 / M139</strain>
    </source>
</reference>
<feature type="transmembrane region" description="Helical" evidence="1">
    <location>
        <begin position="51"/>
        <end position="72"/>
    </location>
</feature>
<dbReference type="GeneID" id="2872924"/>
<reference evidence="3" key="2">
    <citation type="journal article" date="2009" name="Fungal Genet. Biol.">
        <title>The 2008 update of the Aspergillus nidulans genome annotation: a community effort.</title>
        <authorList>
            <person name="Wortman J.R."/>
            <person name="Gilsenan J.M."/>
            <person name="Joardar V."/>
            <person name="Deegan J."/>
            <person name="Clutterbuck J."/>
            <person name="Andersen M.R."/>
            <person name="Archer D."/>
            <person name="Bencina M."/>
            <person name="Braus G."/>
            <person name="Coutinho P."/>
            <person name="von Dohren H."/>
            <person name="Doonan J."/>
            <person name="Driessen A.J."/>
            <person name="Durek P."/>
            <person name="Espeso E."/>
            <person name="Fekete E."/>
            <person name="Flipphi M."/>
            <person name="Estrada C.G."/>
            <person name="Geysens S."/>
            <person name="Goldman G."/>
            <person name="de Groot P.W."/>
            <person name="Hansen K."/>
            <person name="Harris S.D."/>
            <person name="Heinekamp T."/>
            <person name="Helmstaedt K."/>
            <person name="Henrissat B."/>
            <person name="Hofmann G."/>
            <person name="Homan T."/>
            <person name="Horio T."/>
            <person name="Horiuchi H."/>
            <person name="James S."/>
            <person name="Jones M."/>
            <person name="Karaffa L."/>
            <person name="Karanyi Z."/>
            <person name="Kato M."/>
            <person name="Keller N."/>
            <person name="Kelly D.E."/>
            <person name="Kiel J.A."/>
            <person name="Kim J.M."/>
            <person name="van der Klei I.J."/>
            <person name="Klis F.M."/>
            <person name="Kovalchuk A."/>
            <person name="Krasevec N."/>
            <person name="Kubicek C.P."/>
            <person name="Liu B."/>
            <person name="Maccabe A."/>
            <person name="Meyer V."/>
            <person name="Mirabito P."/>
            <person name="Miskei M."/>
            <person name="Mos M."/>
            <person name="Mullins J."/>
            <person name="Nelson D.R."/>
            <person name="Nielsen J."/>
            <person name="Oakley B.R."/>
            <person name="Osmani S.A."/>
            <person name="Pakula T."/>
            <person name="Paszewski A."/>
            <person name="Paulsen I."/>
            <person name="Pilsyk S."/>
            <person name="Pocsi I."/>
            <person name="Punt P.J."/>
            <person name="Ram A.F."/>
            <person name="Ren Q."/>
            <person name="Robellet X."/>
            <person name="Robson G."/>
            <person name="Seiboth B."/>
            <person name="van Solingen P."/>
            <person name="Specht T."/>
            <person name="Sun J."/>
            <person name="Taheri-Talesh N."/>
            <person name="Takeshita N."/>
            <person name="Ussery D."/>
            <person name="vanKuyk P.A."/>
            <person name="Visser H."/>
            <person name="van de Vondervoort P.J."/>
            <person name="de Vries R.P."/>
            <person name="Walton J."/>
            <person name="Xiang X."/>
            <person name="Xiong Y."/>
            <person name="Zeng A.P."/>
            <person name="Brandt B.W."/>
            <person name="Cornell M.J."/>
            <person name="van den Hondel C.A."/>
            <person name="Visser J."/>
            <person name="Oliver S.G."/>
            <person name="Turner G."/>
        </authorList>
    </citation>
    <scope>GENOME REANNOTATION</scope>
    <source>
        <strain evidence="3">FGSC A4 / ATCC 38163 / CBS 112.46 / NRRL 194 / M139</strain>
    </source>
</reference>
<keyword evidence="3" id="KW-1185">Reference proteome</keyword>
<keyword evidence="1" id="KW-0472">Membrane</keyword>
<keyword evidence="1" id="KW-1133">Transmembrane helix</keyword>
<feature type="transmembrane region" description="Helical" evidence="1">
    <location>
        <begin position="84"/>
        <end position="105"/>
    </location>
</feature>
<keyword evidence="1" id="KW-0812">Transmembrane</keyword>
<dbReference type="KEGG" id="ani:ANIA_03507"/>
<dbReference type="EMBL" id="BN001302">
    <property type="protein sequence ID" value="CBF76014.1"/>
    <property type="molecule type" value="Genomic_DNA"/>
</dbReference>
<dbReference type="HOGENOM" id="CLU_1786822_0_0_1"/>
<dbReference type="eggNOG" id="ENOG502SZH8">
    <property type="taxonomic scope" value="Eukaryota"/>
</dbReference>
<evidence type="ECO:0000256" key="1">
    <source>
        <dbReference type="SAM" id="Phobius"/>
    </source>
</evidence>
<dbReference type="STRING" id="227321.Q5B7H3"/>
<evidence type="ECO:0008006" key="4">
    <source>
        <dbReference type="Google" id="ProtNLM"/>
    </source>
</evidence>
<gene>
    <name evidence="2" type="ORF">ANIA_03507</name>
</gene>
<dbReference type="OMA" id="YVCIRIR"/>
<dbReference type="Proteomes" id="UP000000560">
    <property type="component" value="Chromosome II"/>
</dbReference>
<sequence length="145" mass="15777">MLSRLNIAAENIPRTKLKLHVIIGALVLVTFILTIARVADSGTPRARTNTWGFAVCIKSAVFMAYQVLTAHVESLKRWANTKVNVVLNIIDTVFWFALIIISIMGTMGSRSLGFFRGSVFVSGGTTSSMASCLAEPEKELVLSSQ</sequence>
<organism evidence="2 3">
    <name type="scientific">Emericella nidulans (strain FGSC A4 / ATCC 38163 / CBS 112.46 / NRRL 194 / M139)</name>
    <name type="common">Aspergillus nidulans</name>
    <dbReference type="NCBI Taxonomy" id="227321"/>
    <lineage>
        <taxon>Eukaryota</taxon>
        <taxon>Fungi</taxon>
        <taxon>Dikarya</taxon>
        <taxon>Ascomycota</taxon>
        <taxon>Pezizomycotina</taxon>
        <taxon>Eurotiomycetes</taxon>
        <taxon>Eurotiomycetidae</taxon>
        <taxon>Eurotiales</taxon>
        <taxon>Aspergillaceae</taxon>
        <taxon>Aspergillus</taxon>
        <taxon>Aspergillus subgen. Nidulantes</taxon>
    </lineage>
</organism>
<proteinExistence type="predicted"/>
<dbReference type="RefSeq" id="XP_661111.1">
    <property type="nucleotide sequence ID" value="XM_656019.1"/>
</dbReference>
<name>Q5B7H3_EMENI</name>
<dbReference type="InParanoid" id="Q5B7H3"/>
<accession>Q5B7H3</accession>
<feature type="transmembrane region" description="Helical" evidence="1">
    <location>
        <begin position="21"/>
        <end position="39"/>
    </location>
</feature>
<evidence type="ECO:0000313" key="2">
    <source>
        <dbReference type="EMBL" id="CBF76014.1"/>
    </source>
</evidence>
<dbReference type="OrthoDB" id="3436860at2759"/>
<protein>
    <recommendedName>
        <fullName evidence="4">MARVEL domain-containing protein</fullName>
    </recommendedName>
</protein>
<evidence type="ECO:0000313" key="3">
    <source>
        <dbReference type="Proteomes" id="UP000000560"/>
    </source>
</evidence>
<accession>C8V534</accession>
<dbReference type="AlphaFoldDB" id="Q5B7H3"/>